<evidence type="ECO:0000256" key="4">
    <source>
        <dbReference type="ARBA" id="ARBA00022989"/>
    </source>
</evidence>
<evidence type="ECO:0000256" key="3">
    <source>
        <dbReference type="ARBA" id="ARBA00022692"/>
    </source>
</evidence>
<dbReference type="PANTHER" id="PTHR12812">
    <property type="entry name" value="HEPARAN SULFATE 6-O-SULFOTRANSFERASE 3"/>
    <property type="match status" value="1"/>
</dbReference>
<feature type="compositionally biased region" description="Gly residues" evidence="7">
    <location>
        <begin position="319"/>
        <end position="328"/>
    </location>
</feature>
<dbReference type="InterPro" id="IPR010635">
    <property type="entry name" value="Heparan_SO4-6-sulfoTrfase"/>
</dbReference>
<keyword evidence="2" id="KW-0808">Transferase</keyword>
<dbReference type="Pfam" id="PF03567">
    <property type="entry name" value="Sulfotransfer_2"/>
    <property type="match status" value="1"/>
</dbReference>
<protein>
    <recommendedName>
        <fullName evidence="9">Sulfotransferase family protein</fullName>
    </recommendedName>
</protein>
<dbReference type="PANTHER" id="PTHR12812:SF0">
    <property type="entry name" value="HEPARAN-SULFATE 6-O-SULFOTRANSFERASE"/>
    <property type="match status" value="1"/>
</dbReference>
<name>A0A831RNL8_9GAMM</name>
<dbReference type="SUPFAM" id="SSF52540">
    <property type="entry name" value="P-loop containing nucleoside triphosphate hydrolases"/>
    <property type="match status" value="1"/>
</dbReference>
<keyword evidence="4" id="KW-1133">Transmembrane helix</keyword>
<keyword evidence="5" id="KW-0472">Membrane</keyword>
<proteinExistence type="predicted"/>
<dbReference type="EMBL" id="DRKP01000166">
    <property type="protein sequence ID" value="HEB97412.1"/>
    <property type="molecule type" value="Genomic_DNA"/>
</dbReference>
<gene>
    <name evidence="8" type="ORF">ENI96_13400</name>
</gene>
<evidence type="ECO:0000256" key="5">
    <source>
        <dbReference type="ARBA" id="ARBA00023136"/>
    </source>
</evidence>
<dbReference type="InterPro" id="IPR027417">
    <property type="entry name" value="P-loop_NTPase"/>
</dbReference>
<evidence type="ECO:0000256" key="1">
    <source>
        <dbReference type="ARBA" id="ARBA00004167"/>
    </source>
</evidence>
<keyword evidence="6" id="KW-0325">Glycoprotein</keyword>
<comment type="caution">
    <text evidence="8">The sequence shown here is derived from an EMBL/GenBank/DDBJ whole genome shotgun (WGS) entry which is preliminary data.</text>
</comment>
<feature type="region of interest" description="Disordered" evidence="7">
    <location>
        <begin position="303"/>
        <end position="328"/>
    </location>
</feature>
<evidence type="ECO:0008006" key="9">
    <source>
        <dbReference type="Google" id="ProtNLM"/>
    </source>
</evidence>
<evidence type="ECO:0000256" key="7">
    <source>
        <dbReference type="SAM" id="MobiDB-lite"/>
    </source>
</evidence>
<sequence>MEPILFVHVPKTAGTSFRKGIDRCFGRDASSRDYGRESVETSPEVLKFMYDEVDHWAFMQAFRAAERRFLVGHYPLNRYVGLFGAVRSIAFVRDPVQRVVSEYHHSVANKGYRGSLGHFYLERRHVNTQSRLLGGVPLDAIGVVGITERYADSLRLIESGLGIRIPLLERNRARADLAQDHDLAPSLQEEIRIVNAADQELYRRAGVIFSRRLEALERGEPYVRGEISEVRNGRLIGWAVREGDEAPVSLEVSVAGETLGTTVAREYRWLLKALGLGRGGYIGFSIPLPEGTGGKRVTCRVAGSGQPLSNSPWPLPEWEGGGVHGPQR</sequence>
<evidence type="ECO:0000256" key="2">
    <source>
        <dbReference type="ARBA" id="ARBA00022679"/>
    </source>
</evidence>
<accession>A0A831RNL8</accession>
<dbReference type="AlphaFoldDB" id="A0A831RNL8"/>
<comment type="subcellular location">
    <subcellularLocation>
        <location evidence="1">Membrane</location>
        <topology evidence="1">Single-pass membrane protein</topology>
    </subcellularLocation>
</comment>
<dbReference type="Proteomes" id="UP000886251">
    <property type="component" value="Unassembled WGS sequence"/>
</dbReference>
<reference evidence="8" key="1">
    <citation type="journal article" date="2020" name="mSystems">
        <title>Genome- and Community-Level Interaction Insights into Carbon Utilization and Element Cycling Functions of Hydrothermarchaeota in Hydrothermal Sediment.</title>
        <authorList>
            <person name="Zhou Z."/>
            <person name="Liu Y."/>
            <person name="Xu W."/>
            <person name="Pan J."/>
            <person name="Luo Z.H."/>
            <person name="Li M."/>
        </authorList>
    </citation>
    <scope>NUCLEOTIDE SEQUENCE [LARGE SCALE GENOMIC DNA]</scope>
    <source>
        <strain evidence="8">HyVt-443</strain>
    </source>
</reference>
<dbReference type="Gene3D" id="3.40.50.300">
    <property type="entry name" value="P-loop containing nucleotide triphosphate hydrolases"/>
    <property type="match status" value="1"/>
</dbReference>
<organism evidence="8">
    <name type="scientific">Sedimenticola thiotaurini</name>
    <dbReference type="NCBI Taxonomy" id="1543721"/>
    <lineage>
        <taxon>Bacteria</taxon>
        <taxon>Pseudomonadati</taxon>
        <taxon>Pseudomonadota</taxon>
        <taxon>Gammaproteobacteria</taxon>
        <taxon>Chromatiales</taxon>
        <taxon>Sedimenticolaceae</taxon>
        <taxon>Sedimenticola</taxon>
    </lineage>
</organism>
<keyword evidence="3" id="KW-0812">Transmembrane</keyword>
<dbReference type="GO" id="GO:0016020">
    <property type="term" value="C:membrane"/>
    <property type="evidence" value="ECO:0007669"/>
    <property type="project" value="UniProtKB-SubCell"/>
</dbReference>
<dbReference type="GO" id="GO:0017095">
    <property type="term" value="F:heparan sulfate 6-sulfotransferase activity"/>
    <property type="evidence" value="ECO:0007669"/>
    <property type="project" value="TreeGrafter"/>
</dbReference>
<dbReference type="InterPro" id="IPR005331">
    <property type="entry name" value="Sulfotransferase"/>
</dbReference>
<evidence type="ECO:0000313" key="8">
    <source>
        <dbReference type="EMBL" id="HEB97412.1"/>
    </source>
</evidence>
<evidence type="ECO:0000256" key="6">
    <source>
        <dbReference type="ARBA" id="ARBA00023180"/>
    </source>
</evidence>